<keyword evidence="2 5" id="KW-0378">Hydrolase</keyword>
<dbReference type="PANTHER" id="PTHR24252">
    <property type="entry name" value="ACROSIN-RELATED"/>
    <property type="match status" value="1"/>
</dbReference>
<accession>A0A9Q0BP95</accession>
<name>A0A9Q0BP95_9MUSC</name>
<dbReference type="AlphaFoldDB" id="A0A9Q0BP95"/>
<dbReference type="Pfam" id="PF24569">
    <property type="entry name" value="CFAP161"/>
    <property type="match status" value="1"/>
</dbReference>
<dbReference type="EMBL" id="JAMKOV010000005">
    <property type="protein sequence ID" value="KAI8039562.1"/>
    <property type="molecule type" value="Genomic_DNA"/>
</dbReference>
<dbReference type="InterPro" id="IPR055325">
    <property type="entry name" value="CF161"/>
</dbReference>
<dbReference type="PROSITE" id="PS00134">
    <property type="entry name" value="TRYPSIN_HIS"/>
    <property type="match status" value="1"/>
</dbReference>
<dbReference type="GO" id="GO:0006508">
    <property type="term" value="P:proteolysis"/>
    <property type="evidence" value="ECO:0007669"/>
    <property type="project" value="UniProtKB-KW"/>
</dbReference>
<dbReference type="CDD" id="cd00190">
    <property type="entry name" value="Tryp_SPc"/>
    <property type="match status" value="1"/>
</dbReference>
<evidence type="ECO:0000313" key="8">
    <source>
        <dbReference type="Proteomes" id="UP001059596"/>
    </source>
</evidence>
<protein>
    <recommendedName>
        <fullName evidence="6">Peptidase S1 domain-containing protein</fullName>
    </recommendedName>
</protein>
<comment type="caution">
    <text evidence="7">The sequence shown here is derived from an EMBL/GenBank/DDBJ whole genome shotgun (WGS) entry which is preliminary data.</text>
</comment>
<dbReference type="PROSITE" id="PS00135">
    <property type="entry name" value="TRYPSIN_SER"/>
    <property type="match status" value="1"/>
</dbReference>
<dbReference type="InterPro" id="IPR001314">
    <property type="entry name" value="Peptidase_S1A"/>
</dbReference>
<dbReference type="InterPro" id="IPR001254">
    <property type="entry name" value="Trypsin_dom"/>
</dbReference>
<evidence type="ECO:0000256" key="1">
    <source>
        <dbReference type="ARBA" id="ARBA00022670"/>
    </source>
</evidence>
<evidence type="ECO:0000256" key="2">
    <source>
        <dbReference type="ARBA" id="ARBA00022801"/>
    </source>
</evidence>
<organism evidence="7 8">
    <name type="scientific">Drosophila gunungcola</name>
    <name type="common">fruit fly</name>
    <dbReference type="NCBI Taxonomy" id="103775"/>
    <lineage>
        <taxon>Eukaryota</taxon>
        <taxon>Metazoa</taxon>
        <taxon>Ecdysozoa</taxon>
        <taxon>Arthropoda</taxon>
        <taxon>Hexapoda</taxon>
        <taxon>Insecta</taxon>
        <taxon>Pterygota</taxon>
        <taxon>Neoptera</taxon>
        <taxon>Endopterygota</taxon>
        <taxon>Diptera</taxon>
        <taxon>Brachycera</taxon>
        <taxon>Muscomorpha</taxon>
        <taxon>Ephydroidea</taxon>
        <taxon>Drosophilidae</taxon>
        <taxon>Drosophila</taxon>
        <taxon>Sophophora</taxon>
    </lineage>
</organism>
<dbReference type="PROSITE" id="PS50240">
    <property type="entry name" value="TRYPSIN_DOM"/>
    <property type="match status" value="1"/>
</dbReference>
<evidence type="ECO:0000259" key="6">
    <source>
        <dbReference type="PROSITE" id="PS50240"/>
    </source>
</evidence>
<evidence type="ECO:0000256" key="3">
    <source>
        <dbReference type="ARBA" id="ARBA00022825"/>
    </source>
</evidence>
<reference evidence="7" key="1">
    <citation type="journal article" date="2023" name="Genome Biol. Evol.">
        <title>Long-read-based Genome Assembly of Drosophila gunungcola Reveals Fewer Chemosensory Genes in Flower-breeding Species.</title>
        <authorList>
            <person name="Negi A."/>
            <person name="Liao B.Y."/>
            <person name="Yeh S.D."/>
        </authorList>
    </citation>
    <scope>NUCLEOTIDE SEQUENCE</scope>
    <source>
        <strain evidence="7">Sukarami</strain>
    </source>
</reference>
<dbReference type="FunFam" id="2.40.10.10:FF:000171">
    <property type="entry name" value="trypsin-1"/>
    <property type="match status" value="1"/>
</dbReference>
<keyword evidence="1 5" id="KW-0645">Protease</keyword>
<dbReference type="InterPro" id="IPR033116">
    <property type="entry name" value="TRYPSIN_SER"/>
</dbReference>
<gene>
    <name evidence="7" type="ORF">M5D96_006976</name>
</gene>
<keyword evidence="3 5" id="KW-0720">Serine protease</keyword>
<evidence type="ECO:0000256" key="4">
    <source>
        <dbReference type="ARBA" id="ARBA00023157"/>
    </source>
</evidence>
<dbReference type="FunFam" id="2.40.10.10:FF:000073">
    <property type="entry name" value="Trypsin alpha"/>
    <property type="match status" value="1"/>
</dbReference>
<dbReference type="SMART" id="SM00020">
    <property type="entry name" value="Tryp_SPc"/>
    <property type="match status" value="1"/>
</dbReference>
<dbReference type="Proteomes" id="UP001059596">
    <property type="component" value="Unassembled WGS sequence"/>
</dbReference>
<proteinExistence type="predicted"/>
<dbReference type="PRINTS" id="PR00722">
    <property type="entry name" value="CHYMOTRYPSIN"/>
</dbReference>
<evidence type="ECO:0000256" key="5">
    <source>
        <dbReference type="RuleBase" id="RU363034"/>
    </source>
</evidence>
<dbReference type="GO" id="GO:0004252">
    <property type="term" value="F:serine-type endopeptidase activity"/>
    <property type="evidence" value="ECO:0007669"/>
    <property type="project" value="InterPro"/>
</dbReference>
<dbReference type="PANTHER" id="PTHR24252:SF10">
    <property type="entry name" value="SERINE PROTEASE 56"/>
    <property type="match status" value="1"/>
</dbReference>
<dbReference type="InterPro" id="IPR009003">
    <property type="entry name" value="Peptidase_S1_PA"/>
</dbReference>
<dbReference type="InterPro" id="IPR043504">
    <property type="entry name" value="Peptidase_S1_PA_chymotrypsin"/>
</dbReference>
<keyword evidence="8" id="KW-1185">Reference proteome</keyword>
<keyword evidence="4" id="KW-1015">Disulfide bond</keyword>
<dbReference type="SUPFAM" id="SSF50494">
    <property type="entry name" value="Trypsin-like serine proteases"/>
    <property type="match status" value="1"/>
</dbReference>
<evidence type="ECO:0000313" key="7">
    <source>
        <dbReference type="EMBL" id="KAI8039562.1"/>
    </source>
</evidence>
<feature type="domain" description="Peptidase S1" evidence="6">
    <location>
        <begin position="291"/>
        <end position="515"/>
    </location>
</feature>
<dbReference type="Gene3D" id="2.40.10.10">
    <property type="entry name" value="Trypsin-like serine proteases"/>
    <property type="match status" value="1"/>
</dbReference>
<sequence length="516" mass="56616">MPCRAGDTDSISARFQPSVRIGNWVEEHCLEEDKIVNFKKQRDRGELLVEKARTLYDNFHKEVVLAAPKQTIIFGAVVQLMPISMNISDMDTTDLNAALSVVINEKVVRKSQSINEDCELSVAPSKRPCVRNSFRIVSGDGRDRTGENIKYGQRFQLQCMASEHDPIVLYSGPKQCNLQQGVNATYLSHKNGELNLNLGLVHRSKFTCPDNDIPLAYTNWFCRHIDPKQRFESEGEDIPCQTYKYRTAERHSTHSTFAMSSVNKLVKSLILLLVAALVLGEVDVAAEESRIIGGQFAAPGQFPHQVSLQLNGRHHCGGSLISETMIVTAAHCTRGQSPGQMKAILGTNDLGAGNGQTFSIAEFLIHPQYNPQSQDFDMSLIRLSSPVPMGGSVKTIQLADSDANYAADTMAMISGFGAINQNLQLPNRLKFAQVQLWSRDYCNSQNIPGLTDRMVCAGHPSGQVSSCQGDSGGPLTVDGKLFGVVSWGFGCGAKGRPAMYTYVGALRSWIKQNANV</sequence>
<dbReference type="Pfam" id="PF00089">
    <property type="entry name" value="Trypsin"/>
    <property type="match status" value="1"/>
</dbReference>
<dbReference type="InterPro" id="IPR018114">
    <property type="entry name" value="TRYPSIN_HIS"/>
</dbReference>